<reference evidence="2 3" key="1">
    <citation type="submission" date="2024-09" db="EMBL/GenBank/DDBJ databases">
        <authorList>
            <person name="Sun Q."/>
            <person name="Mori K."/>
        </authorList>
    </citation>
    <scope>NUCLEOTIDE SEQUENCE [LARGE SCALE GENOMIC DNA]</scope>
    <source>
        <strain evidence="2 3">NCAIM B.02415</strain>
    </source>
</reference>
<keyword evidence="3" id="KW-1185">Reference proteome</keyword>
<accession>A0ABV6L0Y1</accession>
<feature type="coiled-coil region" evidence="1">
    <location>
        <begin position="25"/>
        <end position="79"/>
    </location>
</feature>
<name>A0ABV6L0Y1_9SPHI</name>
<organism evidence="2 3">
    <name type="scientific">Mucilaginibacter angelicae</name>
    <dbReference type="NCBI Taxonomy" id="869718"/>
    <lineage>
        <taxon>Bacteria</taxon>
        <taxon>Pseudomonadati</taxon>
        <taxon>Bacteroidota</taxon>
        <taxon>Sphingobacteriia</taxon>
        <taxon>Sphingobacteriales</taxon>
        <taxon>Sphingobacteriaceae</taxon>
        <taxon>Mucilaginibacter</taxon>
    </lineage>
</organism>
<sequence length="91" mass="10390">MAYLGKIIDPAAITVADYEIALSYVKLFEKDITALIREIESATQRELELLIKDLDFGKIDELRKQAYDLEKKVSQLKVNSNNDYRIGISLP</sequence>
<dbReference type="RefSeq" id="WP_377021256.1">
    <property type="nucleotide sequence ID" value="NZ_JBHLTS010000007.1"/>
</dbReference>
<comment type="caution">
    <text evidence="2">The sequence shown here is derived from an EMBL/GenBank/DDBJ whole genome shotgun (WGS) entry which is preliminary data.</text>
</comment>
<evidence type="ECO:0000313" key="2">
    <source>
        <dbReference type="EMBL" id="MFC0513389.1"/>
    </source>
</evidence>
<protein>
    <submittedName>
        <fullName evidence="2">Uncharacterized protein</fullName>
    </submittedName>
</protein>
<gene>
    <name evidence="2" type="ORF">ACFFGT_04230</name>
</gene>
<proteinExistence type="predicted"/>
<dbReference type="EMBL" id="JBHLTS010000007">
    <property type="protein sequence ID" value="MFC0513389.1"/>
    <property type="molecule type" value="Genomic_DNA"/>
</dbReference>
<dbReference type="Proteomes" id="UP001589828">
    <property type="component" value="Unassembled WGS sequence"/>
</dbReference>
<evidence type="ECO:0000256" key="1">
    <source>
        <dbReference type="SAM" id="Coils"/>
    </source>
</evidence>
<evidence type="ECO:0000313" key="3">
    <source>
        <dbReference type="Proteomes" id="UP001589828"/>
    </source>
</evidence>
<keyword evidence="1" id="KW-0175">Coiled coil</keyword>